<dbReference type="InParanoid" id="A0A1J7JJZ5"/>
<sequence length="900" mass="98424">MTDNKMQLEDWLDDLCVRFIINLPEEDLSSVARICFQVEEAQWFYEDFIRPLDPTLPSMTLRSFCLRIFQHCPLLASFSAESHMKAFEDFLQYKTRVPVRGAILLNEAMDSTVLVKGWKKGASWSFPRGKINKDEDDLECAIREVDEETGFDIKSAGLVPKQDEVKYIEVTMREQQIRLYVFRNVPMETVFAPRTRKEISKIQWYKLSELPAFRKKGANQDNDAAVASNANKFYMVAPFLVPLKKWVLQQRKKDATRAASQSHLSAHPLLEETLTEDETGAQTDAAAGPSSSIETIEGATRELQRLLKVQPPTQGLQLGAPEPDGAVHDKGGALMAILHSKGSSAQQHASSGNDQIPHTPFDHIQNNPPLPHSPHHHHPAQRLPQNYHQQPPPNFAMPQHQNQDMHFGYQNQAPAPSHAHPNYYNQAYTQNQPYAQNVSQMPPVRQARKEPVLLHPQPLPPQVQQSVLTRGILPTPQLQEMAGMAAGGSGVGTGSFGNQPNYYNQGGAPVQQRSINMQPPQMTNHAMSLLNAFKSGATRNPEQQQPPVSNGQIQGPGAGGTAPQPQHQPAPTAPSFPDGFQAAQRQYQPHNLPSIPAIANLYQQLDGTAKPTPQNGPLSVQPTQNPQPNTHRSALLDMFKKQDPLSPASSSDATVRPGKPGNERPGHIAEMSKAPVHQQSSADTVAAASPSNVGPVAMNPELNLPFRALQILSRPKQAENVLRQGPSGPSTQAPPPPAHRDNRHIAPPLSASVNQPGPVPQAANAQGPPQARAPDIPQNFNAPYNRPYPGASNSPNTGSFPAAGMLANRRESNPDQRQKLLSLFSKAQPSPTTNPGEEKGKQKEVMAEQARSRVASLASASGEGMQAVPSTSRRGSGTPISPSDRTFLLNYLQSVSKQKI</sequence>
<feature type="region of interest" description="Disordered" evidence="9">
    <location>
        <begin position="341"/>
        <end position="401"/>
    </location>
</feature>
<evidence type="ECO:0000256" key="2">
    <source>
        <dbReference type="ARBA" id="ARBA00004496"/>
    </source>
</evidence>
<comment type="subcellular location">
    <subcellularLocation>
        <location evidence="2">Cytoplasm</location>
    </subcellularLocation>
</comment>
<dbReference type="AlphaFoldDB" id="A0A1J7JJZ5"/>
<keyword evidence="7" id="KW-0694">RNA-binding</keyword>
<keyword evidence="4" id="KW-0963">Cytoplasm</keyword>
<evidence type="ECO:0000256" key="9">
    <source>
        <dbReference type="SAM" id="MobiDB-lite"/>
    </source>
</evidence>
<feature type="domain" description="Nudix hydrolase" evidence="10">
    <location>
        <begin position="95"/>
        <end position="232"/>
    </location>
</feature>
<evidence type="ECO:0000256" key="7">
    <source>
        <dbReference type="ARBA" id="ARBA00022884"/>
    </source>
</evidence>
<keyword evidence="12" id="KW-1185">Reference proteome</keyword>
<dbReference type="InterPro" id="IPR000086">
    <property type="entry name" value="NUDIX_hydrolase_dom"/>
</dbReference>
<dbReference type="FunCoup" id="A0A1J7JJZ5">
    <property type="interactions" value="44"/>
</dbReference>
<evidence type="ECO:0000259" key="10">
    <source>
        <dbReference type="PROSITE" id="PS51462"/>
    </source>
</evidence>
<feature type="region of interest" description="Disordered" evidence="9">
    <location>
        <begin position="537"/>
        <end position="579"/>
    </location>
</feature>
<dbReference type="PROSITE" id="PS51462">
    <property type="entry name" value="NUDIX"/>
    <property type="match status" value="1"/>
</dbReference>
<feature type="region of interest" description="Disordered" evidence="9">
    <location>
        <begin position="607"/>
        <end position="668"/>
    </location>
</feature>
<evidence type="ECO:0000256" key="4">
    <source>
        <dbReference type="ARBA" id="ARBA00022490"/>
    </source>
</evidence>
<evidence type="ECO:0000313" key="12">
    <source>
        <dbReference type="Proteomes" id="UP000182658"/>
    </source>
</evidence>
<evidence type="ECO:0000313" key="11">
    <source>
        <dbReference type="EMBL" id="OIW33697.1"/>
    </source>
</evidence>
<dbReference type="SUPFAM" id="SSF55811">
    <property type="entry name" value="Nudix"/>
    <property type="match status" value="1"/>
</dbReference>
<feature type="compositionally biased region" description="Polar residues" evidence="9">
    <location>
        <begin position="537"/>
        <end position="553"/>
    </location>
</feature>
<feature type="compositionally biased region" description="Low complexity" evidence="9">
    <location>
        <begin position="754"/>
        <end position="774"/>
    </location>
</feature>
<dbReference type="PANTHER" id="PTHR23114:SF17">
    <property type="entry name" value="M7GPPPN-MRNA HYDROLASE"/>
    <property type="match status" value="1"/>
</dbReference>
<evidence type="ECO:0000256" key="1">
    <source>
        <dbReference type="ARBA" id="ARBA00001936"/>
    </source>
</evidence>
<dbReference type="GO" id="GO:0030145">
    <property type="term" value="F:manganese ion binding"/>
    <property type="evidence" value="ECO:0007669"/>
    <property type="project" value="InterPro"/>
</dbReference>
<dbReference type="InterPro" id="IPR036189">
    <property type="entry name" value="DCP2_BoxA_sf"/>
</dbReference>
<comment type="cofactor">
    <cofactor evidence="1">
        <name>Mn(2+)</name>
        <dbReference type="ChEBI" id="CHEBI:29035"/>
    </cofactor>
</comment>
<dbReference type="InterPro" id="IPR044099">
    <property type="entry name" value="Dcp2_NUDIX"/>
</dbReference>
<dbReference type="Pfam" id="PF00293">
    <property type="entry name" value="NUDIX"/>
    <property type="match status" value="1"/>
</dbReference>
<reference evidence="11 12" key="1">
    <citation type="submission" date="2016-10" db="EMBL/GenBank/DDBJ databases">
        <title>Draft genome sequence of Coniochaeta ligniaria NRRL30616, a lignocellulolytic fungus for bioabatement of inhibitors in plant biomass hydrolysates.</title>
        <authorList>
            <consortium name="DOE Joint Genome Institute"/>
            <person name="Jimenez D.J."/>
            <person name="Hector R.E."/>
            <person name="Riley R."/>
            <person name="Sun H."/>
            <person name="Grigoriev I.V."/>
            <person name="Van Elsas J.D."/>
            <person name="Nichols N.N."/>
        </authorList>
    </citation>
    <scope>NUCLEOTIDE SEQUENCE [LARGE SCALE GENOMIC DNA]</scope>
    <source>
        <strain evidence="11 12">NRRL 30616</strain>
    </source>
</reference>
<dbReference type="GO" id="GO:0000290">
    <property type="term" value="P:deadenylation-dependent decapping of nuclear-transcribed mRNA"/>
    <property type="evidence" value="ECO:0007669"/>
    <property type="project" value="InterPro"/>
</dbReference>
<dbReference type="Pfam" id="PF05026">
    <property type="entry name" value="DCP2"/>
    <property type="match status" value="1"/>
</dbReference>
<feature type="region of interest" description="Disordered" evidence="9">
    <location>
        <begin position="719"/>
        <end position="804"/>
    </location>
</feature>
<feature type="compositionally biased region" description="Basic and acidic residues" evidence="9">
    <location>
        <begin position="836"/>
        <end position="846"/>
    </location>
</feature>
<dbReference type="STRING" id="1408157.A0A1J7JJZ5"/>
<proteinExistence type="inferred from homology"/>
<keyword evidence="5" id="KW-0479">Metal-binding</keyword>
<feature type="compositionally biased region" description="Polar residues" evidence="9">
    <location>
        <begin position="607"/>
        <end position="632"/>
    </location>
</feature>
<gene>
    <name evidence="11" type="ORF">CONLIGDRAFT_188812</name>
</gene>
<feature type="compositionally biased region" description="Polar residues" evidence="9">
    <location>
        <begin position="825"/>
        <end position="835"/>
    </location>
</feature>
<dbReference type="GO" id="GO:0000932">
    <property type="term" value="C:P-body"/>
    <property type="evidence" value="ECO:0007669"/>
    <property type="project" value="TreeGrafter"/>
</dbReference>
<feature type="compositionally biased region" description="Low complexity" evidence="9">
    <location>
        <begin position="852"/>
        <end position="861"/>
    </location>
</feature>
<dbReference type="FunFam" id="1.10.10.1050:FF:000003">
    <property type="entry name" value="Decapping enzyme Dcp2, putative"/>
    <property type="match status" value="1"/>
</dbReference>
<feature type="region of interest" description="Disordered" evidence="9">
    <location>
        <begin position="823"/>
        <end position="885"/>
    </location>
</feature>
<dbReference type="PROSITE" id="PS00893">
    <property type="entry name" value="NUDIX_BOX"/>
    <property type="match status" value="1"/>
</dbReference>
<dbReference type="InterPro" id="IPR020084">
    <property type="entry name" value="NUDIX_hydrolase_CS"/>
</dbReference>
<evidence type="ECO:0000256" key="8">
    <source>
        <dbReference type="ARBA" id="ARBA00023211"/>
    </source>
</evidence>
<feature type="compositionally biased region" description="Polar residues" evidence="9">
    <location>
        <begin position="868"/>
        <end position="884"/>
    </location>
</feature>
<dbReference type="InterPro" id="IPR007722">
    <property type="entry name" value="DCP2_BoxA"/>
</dbReference>
<dbReference type="OrthoDB" id="18996at2759"/>
<dbReference type="PANTHER" id="PTHR23114">
    <property type="entry name" value="M7GPPPN-MRNA HYDROLASE"/>
    <property type="match status" value="1"/>
</dbReference>
<name>A0A1J7JJZ5_9PEZI</name>
<dbReference type="SMART" id="SM01125">
    <property type="entry name" value="DCP2"/>
    <property type="match status" value="1"/>
</dbReference>
<dbReference type="GO" id="GO:0000184">
    <property type="term" value="P:nuclear-transcribed mRNA catabolic process, nonsense-mediated decay"/>
    <property type="evidence" value="ECO:0007669"/>
    <property type="project" value="InterPro"/>
</dbReference>
<accession>A0A1J7JJZ5</accession>
<evidence type="ECO:0000256" key="3">
    <source>
        <dbReference type="ARBA" id="ARBA00005279"/>
    </source>
</evidence>
<keyword evidence="6" id="KW-0378">Hydrolase</keyword>
<dbReference type="GO" id="GO:0003723">
    <property type="term" value="F:RNA binding"/>
    <property type="evidence" value="ECO:0007669"/>
    <property type="project" value="UniProtKB-KW"/>
</dbReference>
<dbReference type="EMBL" id="KV875094">
    <property type="protein sequence ID" value="OIW33697.1"/>
    <property type="molecule type" value="Genomic_DNA"/>
</dbReference>
<keyword evidence="8" id="KW-0464">Manganese</keyword>
<dbReference type="Gene3D" id="1.10.10.1050">
    <property type="entry name" value="Dcp2, box A domain"/>
    <property type="match status" value="1"/>
</dbReference>
<dbReference type="GO" id="GO:0140933">
    <property type="term" value="F:5'-(N(7)-methylguanosine 5'-triphospho)-[mRNA] hydrolase activity"/>
    <property type="evidence" value="ECO:0007669"/>
    <property type="project" value="InterPro"/>
</dbReference>
<evidence type="ECO:0000256" key="5">
    <source>
        <dbReference type="ARBA" id="ARBA00022723"/>
    </source>
</evidence>
<dbReference type="InterPro" id="IPR015797">
    <property type="entry name" value="NUDIX_hydrolase-like_dom_sf"/>
</dbReference>
<dbReference type="CDD" id="cd03672">
    <property type="entry name" value="NUDIX_Dcp2p_Nudt20"/>
    <property type="match status" value="1"/>
</dbReference>
<organism evidence="11 12">
    <name type="scientific">Coniochaeta ligniaria NRRL 30616</name>
    <dbReference type="NCBI Taxonomy" id="1408157"/>
    <lineage>
        <taxon>Eukaryota</taxon>
        <taxon>Fungi</taxon>
        <taxon>Dikarya</taxon>
        <taxon>Ascomycota</taxon>
        <taxon>Pezizomycotina</taxon>
        <taxon>Sordariomycetes</taxon>
        <taxon>Sordariomycetidae</taxon>
        <taxon>Coniochaetales</taxon>
        <taxon>Coniochaetaceae</taxon>
        <taxon>Coniochaeta</taxon>
    </lineage>
</organism>
<comment type="similarity">
    <text evidence="3">Belongs to the Nudix hydrolase family. DCP2 subfamily.</text>
</comment>
<protein>
    <recommendedName>
        <fullName evidence="10">Nudix hydrolase domain-containing protein</fullName>
    </recommendedName>
</protein>
<feature type="compositionally biased region" description="Polar residues" evidence="9">
    <location>
        <begin position="341"/>
        <end position="356"/>
    </location>
</feature>
<dbReference type="FunFam" id="3.90.79.10:FF:000003">
    <property type="entry name" value="M7GpppN-mRNA hydrolase isoform 2"/>
    <property type="match status" value="1"/>
</dbReference>
<evidence type="ECO:0000256" key="6">
    <source>
        <dbReference type="ARBA" id="ARBA00022801"/>
    </source>
</evidence>
<dbReference type="Gene3D" id="3.90.79.10">
    <property type="entry name" value="Nucleoside Triphosphate Pyrophosphohydrolase"/>
    <property type="match status" value="1"/>
</dbReference>
<dbReference type="SUPFAM" id="SSF140586">
    <property type="entry name" value="Dcp2 domain-like"/>
    <property type="match status" value="1"/>
</dbReference>
<dbReference type="Proteomes" id="UP000182658">
    <property type="component" value="Unassembled WGS sequence"/>
</dbReference>
<feature type="region of interest" description="Disordered" evidence="9">
    <location>
        <begin position="673"/>
        <end position="692"/>
    </location>
</feature>